<dbReference type="RefSeq" id="WP_344804341.1">
    <property type="nucleotide sequence ID" value="NZ_BAABBO010000007.1"/>
</dbReference>
<gene>
    <name evidence="1" type="ORF">GCM10022278_12150</name>
</gene>
<evidence type="ECO:0000313" key="2">
    <source>
        <dbReference type="Proteomes" id="UP001501337"/>
    </source>
</evidence>
<dbReference type="Proteomes" id="UP001501337">
    <property type="component" value="Unassembled WGS sequence"/>
</dbReference>
<reference evidence="2" key="1">
    <citation type="journal article" date="2019" name="Int. J. Syst. Evol. Microbiol.">
        <title>The Global Catalogue of Microorganisms (GCM) 10K type strain sequencing project: providing services to taxonomists for standard genome sequencing and annotation.</title>
        <authorList>
            <consortium name="The Broad Institute Genomics Platform"/>
            <consortium name="The Broad Institute Genome Sequencing Center for Infectious Disease"/>
            <person name="Wu L."/>
            <person name="Ma J."/>
        </authorList>
    </citation>
    <scope>NUCLEOTIDE SEQUENCE [LARGE SCALE GENOMIC DNA]</scope>
    <source>
        <strain evidence="2">JCM 17555</strain>
    </source>
</reference>
<keyword evidence="2" id="KW-1185">Reference proteome</keyword>
<comment type="caution">
    <text evidence="1">The sequence shown here is derived from an EMBL/GenBank/DDBJ whole genome shotgun (WGS) entry which is preliminary data.</text>
</comment>
<name>A0ABP7NVQ8_9GAMM</name>
<evidence type="ECO:0000313" key="1">
    <source>
        <dbReference type="EMBL" id="GAA3955132.1"/>
    </source>
</evidence>
<proteinExistence type="predicted"/>
<sequence>MNLEKSQKRIAKQVKKGFQGYPLISIVYYGPNESMATKVIVGFTAEEGAEMMTETFSTQTDIREDTVVQTTIIKIIDRSGAKSVTMDERVQPL</sequence>
<accession>A0ABP7NVQ8</accession>
<dbReference type="EMBL" id="BAABBO010000007">
    <property type="protein sequence ID" value="GAA3955132.1"/>
    <property type="molecule type" value="Genomic_DNA"/>
</dbReference>
<protein>
    <submittedName>
        <fullName evidence="1">Uncharacterized protein</fullName>
    </submittedName>
</protein>
<organism evidence="1 2">
    <name type="scientific">Allohahella marinimesophila</name>
    <dbReference type="NCBI Taxonomy" id="1054972"/>
    <lineage>
        <taxon>Bacteria</taxon>
        <taxon>Pseudomonadati</taxon>
        <taxon>Pseudomonadota</taxon>
        <taxon>Gammaproteobacteria</taxon>
        <taxon>Oceanospirillales</taxon>
        <taxon>Hahellaceae</taxon>
        <taxon>Allohahella</taxon>
    </lineage>
</organism>